<protein>
    <recommendedName>
        <fullName evidence="2">non-specific serine/threonine protein kinase</fullName>
        <ecNumber evidence="2">2.7.11.1</ecNumber>
    </recommendedName>
</protein>
<sequence length="245" mass="28409">MARRVSKRKKPLKEDYQLKERFKIESEVFDKNTLLDLYKLIKKEILKTVDYPISTGKEANVFRATTPDGTYVAVKIYKTETAPFFRKEEYLEADPRFSNIKDKDVVKAFARKEYKNLEMCESAGVHSPKPYYIINRVLVMGFLGEGDLPYPTLNMVGPLHGEADLDSLLEDIRKMYRAGLVHADLSEYNIMLGPQPFIIDFGQGVITRHPNAEKFLERDVAIILKYFAKFGIKRDLEKTLSWIRN</sequence>
<evidence type="ECO:0000256" key="10">
    <source>
        <dbReference type="ARBA" id="ARBA00047899"/>
    </source>
</evidence>
<dbReference type="InterPro" id="IPR018935">
    <property type="entry name" value="RIO_kinase_CS"/>
</dbReference>
<dbReference type="Proteomes" id="UP000789941">
    <property type="component" value="Unassembled WGS sequence"/>
</dbReference>
<dbReference type="InterPro" id="IPR008266">
    <property type="entry name" value="Tyr_kinase_AS"/>
</dbReference>
<evidence type="ECO:0000256" key="1">
    <source>
        <dbReference type="ARBA" id="ARBA00009196"/>
    </source>
</evidence>
<evidence type="ECO:0000256" key="8">
    <source>
        <dbReference type="ARBA" id="ARBA00022840"/>
    </source>
</evidence>
<evidence type="ECO:0000259" key="12">
    <source>
        <dbReference type="PROSITE" id="PS50011"/>
    </source>
</evidence>
<dbReference type="GO" id="GO:0005524">
    <property type="term" value="F:ATP binding"/>
    <property type="evidence" value="ECO:0007669"/>
    <property type="project" value="UniProtKB-KW"/>
</dbReference>
<evidence type="ECO:0000256" key="6">
    <source>
        <dbReference type="ARBA" id="ARBA00022741"/>
    </source>
</evidence>
<comment type="similarity">
    <text evidence="1">Belongs to the protein kinase superfamily. RIO-type Ser/Thr kinase family.</text>
</comment>
<dbReference type="Pfam" id="PF01163">
    <property type="entry name" value="RIO1"/>
    <property type="match status" value="1"/>
</dbReference>
<dbReference type="PROSITE" id="PS01245">
    <property type="entry name" value="RIO1"/>
    <property type="match status" value="1"/>
</dbReference>
<keyword evidence="3" id="KW-0723">Serine/threonine-protein kinase</keyword>
<evidence type="ECO:0000256" key="9">
    <source>
        <dbReference type="ARBA" id="ARBA00022842"/>
    </source>
</evidence>
<accession>A0A5E4LNR9</accession>
<evidence type="ECO:0000313" key="14">
    <source>
        <dbReference type="Proteomes" id="UP000789941"/>
    </source>
</evidence>
<evidence type="ECO:0000256" key="11">
    <source>
        <dbReference type="ARBA" id="ARBA00048679"/>
    </source>
</evidence>
<dbReference type="PANTHER" id="PTHR45723">
    <property type="entry name" value="SERINE/THREONINE-PROTEIN KINASE RIO1"/>
    <property type="match status" value="1"/>
</dbReference>
<dbReference type="AlphaFoldDB" id="A0A5E4LNR9"/>
<dbReference type="InterPro" id="IPR000719">
    <property type="entry name" value="Prot_kinase_dom"/>
</dbReference>
<dbReference type="CDD" id="cd05145">
    <property type="entry name" value="RIO1_like"/>
    <property type="match status" value="1"/>
</dbReference>
<dbReference type="SUPFAM" id="SSF56112">
    <property type="entry name" value="Protein kinase-like (PK-like)"/>
    <property type="match status" value="1"/>
</dbReference>
<dbReference type="GO" id="GO:0046872">
    <property type="term" value="F:metal ion binding"/>
    <property type="evidence" value="ECO:0007669"/>
    <property type="project" value="UniProtKB-KW"/>
</dbReference>
<dbReference type="PROSITE" id="PS50011">
    <property type="entry name" value="PROTEIN_KINASE_DOM"/>
    <property type="match status" value="1"/>
</dbReference>
<dbReference type="PROSITE" id="PS00109">
    <property type="entry name" value="PROTEIN_KINASE_TYR"/>
    <property type="match status" value="1"/>
</dbReference>
<keyword evidence="6" id="KW-0547">Nucleotide-binding</keyword>
<dbReference type="EMBL" id="CABMJJ010000009">
    <property type="protein sequence ID" value="VVC03730.1"/>
    <property type="molecule type" value="Genomic_DNA"/>
</dbReference>
<gene>
    <name evidence="13" type="primary">rio1</name>
    <name evidence="13" type="ORF">LFW2832_00492</name>
</gene>
<keyword evidence="7 13" id="KW-0418">Kinase</keyword>
<dbReference type="EC" id="2.7.11.1" evidence="2"/>
<dbReference type="InterPro" id="IPR000687">
    <property type="entry name" value="RIO_kinase"/>
</dbReference>
<evidence type="ECO:0000256" key="2">
    <source>
        <dbReference type="ARBA" id="ARBA00012513"/>
    </source>
</evidence>
<evidence type="ECO:0000256" key="3">
    <source>
        <dbReference type="ARBA" id="ARBA00022527"/>
    </source>
</evidence>
<evidence type="ECO:0000313" key="13">
    <source>
        <dbReference type="EMBL" id="VVC03730.1"/>
    </source>
</evidence>
<evidence type="ECO:0000256" key="7">
    <source>
        <dbReference type="ARBA" id="ARBA00022777"/>
    </source>
</evidence>
<keyword evidence="4 13" id="KW-0808">Transferase</keyword>
<dbReference type="GO" id="GO:0106310">
    <property type="term" value="F:protein serine kinase activity"/>
    <property type="evidence" value="ECO:0007669"/>
    <property type="project" value="RHEA"/>
</dbReference>
<dbReference type="Gene3D" id="1.10.510.10">
    <property type="entry name" value="Transferase(Phosphotransferase) domain 1"/>
    <property type="match status" value="1"/>
</dbReference>
<reference evidence="13 14" key="1">
    <citation type="submission" date="2019-08" db="EMBL/GenBank/DDBJ databases">
        <authorList>
            <person name="Vazquez-Campos X."/>
        </authorList>
    </citation>
    <scope>NUCLEOTIDE SEQUENCE [LARGE SCALE GENOMIC DNA]</scope>
    <source>
        <strain evidence="13">LFW-283_2</strain>
    </source>
</reference>
<evidence type="ECO:0000256" key="4">
    <source>
        <dbReference type="ARBA" id="ARBA00022679"/>
    </source>
</evidence>
<dbReference type="SMART" id="SM00090">
    <property type="entry name" value="RIO"/>
    <property type="match status" value="1"/>
</dbReference>
<dbReference type="InterPro" id="IPR011009">
    <property type="entry name" value="Kinase-like_dom_sf"/>
</dbReference>
<dbReference type="Gene3D" id="3.30.200.20">
    <property type="entry name" value="Phosphorylase Kinase, domain 1"/>
    <property type="match status" value="1"/>
</dbReference>
<dbReference type="GO" id="GO:0004674">
    <property type="term" value="F:protein serine/threonine kinase activity"/>
    <property type="evidence" value="ECO:0007669"/>
    <property type="project" value="UniProtKB-KW"/>
</dbReference>
<dbReference type="InterPro" id="IPR018934">
    <property type="entry name" value="RIO_dom"/>
</dbReference>
<comment type="caution">
    <text evidence="13">The sequence shown here is derived from an EMBL/GenBank/DDBJ whole genome shotgun (WGS) entry which is preliminary data.</text>
</comment>
<keyword evidence="8" id="KW-0067">ATP-binding</keyword>
<keyword evidence="9" id="KW-0460">Magnesium</keyword>
<name>A0A5E4LNR9_9ARCH</name>
<feature type="domain" description="Protein kinase" evidence="12">
    <location>
        <begin position="47"/>
        <end position="245"/>
    </location>
</feature>
<evidence type="ECO:0000256" key="5">
    <source>
        <dbReference type="ARBA" id="ARBA00022723"/>
    </source>
</evidence>
<dbReference type="InterPro" id="IPR051272">
    <property type="entry name" value="RIO-type_Ser/Thr_kinase"/>
</dbReference>
<proteinExistence type="inferred from homology"/>
<keyword evidence="5" id="KW-0479">Metal-binding</keyword>
<organism evidence="13 14">
    <name type="scientific">Candidatus Bilamarchaeum dharawalense</name>
    <dbReference type="NCBI Taxonomy" id="2885759"/>
    <lineage>
        <taxon>Archaea</taxon>
        <taxon>Candidatus Micrarchaeota</taxon>
        <taxon>Candidatus Micrarchaeia</taxon>
        <taxon>Candidatus Anstonellales</taxon>
        <taxon>Candidatus Bilamarchaeaceae</taxon>
        <taxon>Candidatus Bilamarchaeum</taxon>
    </lineage>
</organism>
<comment type="catalytic activity">
    <reaction evidence="11">
        <text>L-seryl-[protein] + ATP = O-phospho-L-seryl-[protein] + ADP + H(+)</text>
        <dbReference type="Rhea" id="RHEA:17989"/>
        <dbReference type="Rhea" id="RHEA-COMP:9863"/>
        <dbReference type="Rhea" id="RHEA-COMP:11604"/>
        <dbReference type="ChEBI" id="CHEBI:15378"/>
        <dbReference type="ChEBI" id="CHEBI:29999"/>
        <dbReference type="ChEBI" id="CHEBI:30616"/>
        <dbReference type="ChEBI" id="CHEBI:83421"/>
        <dbReference type="ChEBI" id="CHEBI:456216"/>
        <dbReference type="EC" id="2.7.11.1"/>
    </reaction>
</comment>
<comment type="catalytic activity">
    <reaction evidence="10">
        <text>L-threonyl-[protein] + ATP = O-phospho-L-threonyl-[protein] + ADP + H(+)</text>
        <dbReference type="Rhea" id="RHEA:46608"/>
        <dbReference type="Rhea" id="RHEA-COMP:11060"/>
        <dbReference type="Rhea" id="RHEA-COMP:11605"/>
        <dbReference type="ChEBI" id="CHEBI:15378"/>
        <dbReference type="ChEBI" id="CHEBI:30013"/>
        <dbReference type="ChEBI" id="CHEBI:30616"/>
        <dbReference type="ChEBI" id="CHEBI:61977"/>
        <dbReference type="ChEBI" id="CHEBI:456216"/>
        <dbReference type="EC" id="2.7.11.1"/>
    </reaction>
</comment>